<gene>
    <name evidence="1" type="ORF">SOP96_12290</name>
</gene>
<dbReference type="Proteomes" id="UP001348397">
    <property type="component" value="Unassembled WGS sequence"/>
</dbReference>
<organism evidence="1 2">
    <name type="scientific">Chryseobacterium salviniae</name>
    <dbReference type="NCBI Taxonomy" id="3101750"/>
    <lineage>
        <taxon>Bacteria</taxon>
        <taxon>Pseudomonadati</taxon>
        <taxon>Bacteroidota</taxon>
        <taxon>Flavobacteriia</taxon>
        <taxon>Flavobacteriales</taxon>
        <taxon>Weeksellaceae</taxon>
        <taxon>Chryseobacterium group</taxon>
        <taxon>Chryseobacterium</taxon>
    </lineage>
</organism>
<keyword evidence="2" id="KW-1185">Reference proteome</keyword>
<evidence type="ECO:0000313" key="1">
    <source>
        <dbReference type="EMBL" id="MEC3876496.1"/>
    </source>
</evidence>
<accession>A0ABU6HTW4</accession>
<name>A0ABU6HTW4_9FLAO</name>
<sequence>MKVYIIFGTNGKRNLSATLDFIKEPFLNLNISSDLKNGILQRIDAEQDFEVAVTELQEILPTLDTRIEELLKHPDFDPFKEEKRKRYPQQYGNNPFEYKGVTYYLYSKLNPIDSLINRIIGFKKLIEEHIAANKPLRYVYKE</sequence>
<protein>
    <submittedName>
        <fullName evidence="1">Uncharacterized protein</fullName>
    </submittedName>
</protein>
<dbReference type="RefSeq" id="WP_326321235.1">
    <property type="nucleotide sequence ID" value="NZ_JAYLAA010000041.1"/>
</dbReference>
<proteinExistence type="predicted"/>
<evidence type="ECO:0000313" key="2">
    <source>
        <dbReference type="Proteomes" id="UP001348397"/>
    </source>
</evidence>
<comment type="caution">
    <text evidence="1">The sequence shown here is derived from an EMBL/GenBank/DDBJ whole genome shotgun (WGS) entry which is preliminary data.</text>
</comment>
<dbReference type="EMBL" id="JAYLAA010000041">
    <property type="protein sequence ID" value="MEC3876496.1"/>
    <property type="molecule type" value="Genomic_DNA"/>
</dbReference>
<reference evidence="1 2" key="1">
    <citation type="submission" date="2024-01" db="EMBL/GenBank/DDBJ databases">
        <title>Chryseobacterium sp. T9W2-O.</title>
        <authorList>
            <person name="Maltman C."/>
        </authorList>
    </citation>
    <scope>NUCLEOTIDE SEQUENCE [LARGE SCALE GENOMIC DNA]</scope>
    <source>
        <strain evidence="1 2">T9W2-O</strain>
    </source>
</reference>